<dbReference type="InterPro" id="IPR001387">
    <property type="entry name" value="Cro/C1-type_HTH"/>
</dbReference>
<keyword evidence="4" id="KW-1185">Reference proteome</keyword>
<dbReference type="SUPFAM" id="SSF47413">
    <property type="entry name" value="lambda repressor-like DNA-binding domains"/>
    <property type="match status" value="1"/>
</dbReference>
<dbReference type="RefSeq" id="WP_213428383.1">
    <property type="nucleotide sequence ID" value="NZ_AP031286.1"/>
</dbReference>
<dbReference type="Proteomes" id="UP001154322">
    <property type="component" value="Unassembled WGS sequence"/>
</dbReference>
<evidence type="ECO:0000256" key="1">
    <source>
        <dbReference type="ARBA" id="ARBA00023125"/>
    </source>
</evidence>
<dbReference type="SMART" id="SM00530">
    <property type="entry name" value="HTH_XRE"/>
    <property type="match status" value="1"/>
</dbReference>
<comment type="caution">
    <text evidence="3">The sequence shown here is derived from an EMBL/GenBank/DDBJ whole genome shotgun (WGS) entry which is preliminary data.</text>
</comment>
<keyword evidence="1" id="KW-0238">DNA-binding</keyword>
<dbReference type="InterPro" id="IPR050807">
    <property type="entry name" value="TransReg_Diox_bact_type"/>
</dbReference>
<dbReference type="PROSITE" id="PS50943">
    <property type="entry name" value="HTH_CROC1"/>
    <property type="match status" value="1"/>
</dbReference>
<proteinExistence type="predicted"/>
<dbReference type="CDD" id="cd00093">
    <property type="entry name" value="HTH_XRE"/>
    <property type="match status" value="1"/>
</dbReference>
<dbReference type="PANTHER" id="PTHR46797">
    <property type="entry name" value="HTH-TYPE TRANSCRIPTIONAL REGULATOR"/>
    <property type="match status" value="1"/>
</dbReference>
<evidence type="ECO:0000313" key="3">
    <source>
        <dbReference type="EMBL" id="CAH8249751.1"/>
    </source>
</evidence>
<evidence type="ECO:0000313" key="4">
    <source>
        <dbReference type="Proteomes" id="UP001154322"/>
    </source>
</evidence>
<dbReference type="Pfam" id="PF13443">
    <property type="entry name" value="HTH_26"/>
    <property type="match status" value="1"/>
</dbReference>
<evidence type="ECO:0000259" key="2">
    <source>
        <dbReference type="PROSITE" id="PS50943"/>
    </source>
</evidence>
<dbReference type="PANTHER" id="PTHR46797:SF1">
    <property type="entry name" value="METHYLPHOSPHONATE SYNTHASE"/>
    <property type="match status" value="1"/>
</dbReference>
<protein>
    <submittedName>
        <fullName evidence="3">Helix-turn-helix transcriptional regulator</fullName>
    </submittedName>
</protein>
<gene>
    <name evidence="3" type="ORF">WJ0W_006935</name>
</gene>
<dbReference type="Gene3D" id="1.10.260.40">
    <property type="entry name" value="lambda repressor-like DNA-binding domains"/>
    <property type="match status" value="1"/>
</dbReference>
<dbReference type="InterPro" id="IPR010982">
    <property type="entry name" value="Lambda_DNA-bd_dom_sf"/>
</dbReference>
<feature type="domain" description="HTH cro/C1-type" evidence="2">
    <location>
        <begin position="7"/>
        <end position="62"/>
    </location>
</feature>
<dbReference type="EMBL" id="CALYLO010000019">
    <property type="protein sequence ID" value="CAH8249751.1"/>
    <property type="molecule type" value="Genomic_DNA"/>
</dbReference>
<name>A0ABM9GCC0_9BACL</name>
<accession>A0ABM9GCC0</accession>
<sequence length="123" mass="14108">MDIIQKIEKLMDQRKMTKYRLAKESGLPQSTITSIMSGRIKNPSIESLTKIADALDVPISHFLGFDQQYFEIVVPNPKDDLSEIDEDVRALAREIQDLDSGDKDLLKAMIKTMRDRGREARDR</sequence>
<reference evidence="3" key="1">
    <citation type="submission" date="2022-06" db="EMBL/GenBank/DDBJ databases">
        <authorList>
            <person name="Dietemann V."/>
            <person name="Ory F."/>
            <person name="Dainat B."/>
            <person name="Oberhansli S."/>
        </authorList>
    </citation>
    <scope>NUCLEOTIDE SEQUENCE</scope>
    <source>
        <strain evidence="3">Ena-SAMPLE-TAB-26-04-2022-14:26:32:270-5432</strain>
    </source>
</reference>
<organism evidence="3 4">
    <name type="scientific">Paenibacillus melissococcoides</name>
    <dbReference type="NCBI Taxonomy" id="2912268"/>
    <lineage>
        <taxon>Bacteria</taxon>
        <taxon>Bacillati</taxon>
        <taxon>Bacillota</taxon>
        <taxon>Bacilli</taxon>
        <taxon>Bacillales</taxon>
        <taxon>Paenibacillaceae</taxon>
        <taxon>Paenibacillus</taxon>
    </lineage>
</organism>